<reference evidence="2 3" key="1">
    <citation type="submission" date="2014-06" db="EMBL/GenBank/DDBJ databases">
        <title>Evolutionary Origins and Diversification of the Mycorrhizal Mutualists.</title>
        <authorList>
            <consortium name="DOE Joint Genome Institute"/>
            <consortium name="Mycorrhizal Genomics Consortium"/>
            <person name="Kohler A."/>
            <person name="Kuo A."/>
            <person name="Nagy L.G."/>
            <person name="Floudas D."/>
            <person name="Copeland A."/>
            <person name="Barry K.W."/>
            <person name="Cichocki N."/>
            <person name="Veneault-Fourrey C."/>
            <person name="LaButti K."/>
            <person name="Lindquist E.A."/>
            <person name="Lipzen A."/>
            <person name="Lundell T."/>
            <person name="Morin E."/>
            <person name="Murat C."/>
            <person name="Riley R."/>
            <person name="Ohm R."/>
            <person name="Sun H."/>
            <person name="Tunlid A."/>
            <person name="Henrissat B."/>
            <person name="Grigoriev I.V."/>
            <person name="Hibbett D.S."/>
            <person name="Martin F."/>
        </authorList>
    </citation>
    <scope>NUCLEOTIDE SEQUENCE [LARGE SCALE GENOMIC DNA]</scope>
    <source>
        <strain evidence="2 3">SS14</strain>
    </source>
</reference>
<name>A0A0C9T359_SPHS4</name>
<feature type="domain" description="Peptidase A1" evidence="1">
    <location>
        <begin position="173"/>
        <end position="195"/>
    </location>
</feature>
<evidence type="ECO:0000259" key="1">
    <source>
        <dbReference type="PROSITE" id="PS51767"/>
    </source>
</evidence>
<keyword evidence="3" id="KW-1185">Reference proteome</keyword>
<evidence type="ECO:0000313" key="3">
    <source>
        <dbReference type="Proteomes" id="UP000054279"/>
    </source>
</evidence>
<sequence>MHGNKSSLPGSMVAIYGDLTYELYDTSVREMKTPYDFPIYEGDEDSALGVISSLRHTHPLKTVPASQIVMNHLCRLIFLIISCLSFAASNPLPVQDGGNARITLHQRPTLTRADGTFDKDKAMRHDLIIRSHFKSDAIEPTRTIRETHALKYPDDLRRRQSVPLSASDEASEWLGSLSIGTPPRKFVVNFDSMSR</sequence>
<dbReference type="InterPro" id="IPR033121">
    <property type="entry name" value="PEPTIDASE_A1"/>
</dbReference>
<organism evidence="2 3">
    <name type="scientific">Sphaerobolus stellatus (strain SS14)</name>
    <dbReference type="NCBI Taxonomy" id="990650"/>
    <lineage>
        <taxon>Eukaryota</taxon>
        <taxon>Fungi</taxon>
        <taxon>Dikarya</taxon>
        <taxon>Basidiomycota</taxon>
        <taxon>Agaricomycotina</taxon>
        <taxon>Agaricomycetes</taxon>
        <taxon>Phallomycetidae</taxon>
        <taxon>Geastrales</taxon>
        <taxon>Sphaerobolaceae</taxon>
        <taxon>Sphaerobolus</taxon>
    </lineage>
</organism>
<dbReference type="OrthoDB" id="15189at2759"/>
<evidence type="ECO:0000313" key="2">
    <source>
        <dbReference type="EMBL" id="KIJ23298.1"/>
    </source>
</evidence>
<gene>
    <name evidence="2" type="ORF">M422DRAFT_56883</name>
</gene>
<dbReference type="PROSITE" id="PS51767">
    <property type="entry name" value="PEPTIDASE_A1"/>
    <property type="match status" value="1"/>
</dbReference>
<proteinExistence type="predicted"/>
<dbReference type="AlphaFoldDB" id="A0A0C9T359"/>
<dbReference type="HOGENOM" id="CLU_1397148_0_0_1"/>
<accession>A0A0C9T359</accession>
<protein>
    <recommendedName>
        <fullName evidence="1">Peptidase A1 domain-containing protein</fullName>
    </recommendedName>
</protein>
<dbReference type="Proteomes" id="UP000054279">
    <property type="component" value="Unassembled WGS sequence"/>
</dbReference>
<dbReference type="EMBL" id="KN837729">
    <property type="protein sequence ID" value="KIJ23298.1"/>
    <property type="molecule type" value="Genomic_DNA"/>
</dbReference>